<gene>
    <name evidence="1" type="ORF">C8N29_1171</name>
</gene>
<evidence type="ECO:0000313" key="1">
    <source>
        <dbReference type="EMBL" id="PTQ87678.1"/>
    </source>
</evidence>
<evidence type="ECO:0000313" key="2">
    <source>
        <dbReference type="Proteomes" id="UP000244223"/>
    </source>
</evidence>
<sequence length="581" mass="66722">MLIYKHTERSGFTYEFRSNLYWFKLDIDAYNKRMSELRENSNVSKSDAELRDEALASSGNIQNLANCYPIPLYFQANDITGESWYYFRISSQHRETIKNTFTGTQLASASEFKKRLLSIAPGCLFTGNGHQLDEFIRYKLDRIRHVKTIDYIGYSQQYQTWIFNKMAVHNGKVYKMNPDDYYEIGKTDIKSLSQSPNLEINPDLKQLNLSFVEKIYSCFAEKGIIALAYWLGSFFAEQIRREQQSYPFLEIVGDAGAGKSTLIEFLWKLAGRTGHEGIDPSKGTAAGVARSLLQVSNLPVVLMEGDRDSQSHAKKFDYDELKPLFNGRSIRTRGMATAGNETYEPPFKGAIIIAQNATVNASEAIIQRIVHLHFRAAQLSKKPIADELAKTDVKYVSGFIVKATTQEKELLKIIFEKTKCYEQQLSQHPEIKNVRIVLNHAQLMALVDALDFLVALPRQCKEAVHQMIVSLAIERQKRINQDHPVVEQFFEVYEYLKNSLHFTKIINHSKDEKLIAIHMNQFVELATEARQQLPPLTDLKNILPSSTRYKFVEKSRVVFSSTERTQAPYSMRCWIFHAPKN</sequence>
<protein>
    <submittedName>
        <fullName evidence="1">Uncharacterized protein</fullName>
    </submittedName>
</protein>
<organism evidence="1 2">
    <name type="scientific">Agitococcus lubricus</name>
    <dbReference type="NCBI Taxonomy" id="1077255"/>
    <lineage>
        <taxon>Bacteria</taxon>
        <taxon>Pseudomonadati</taxon>
        <taxon>Pseudomonadota</taxon>
        <taxon>Gammaproteobacteria</taxon>
        <taxon>Moraxellales</taxon>
        <taxon>Moraxellaceae</taxon>
        <taxon>Agitococcus</taxon>
    </lineage>
</organism>
<name>A0A2T5IUY1_9GAMM</name>
<comment type="caution">
    <text evidence="1">The sequence shown here is derived from an EMBL/GenBank/DDBJ whole genome shotgun (WGS) entry which is preliminary data.</text>
</comment>
<dbReference type="EMBL" id="QAON01000017">
    <property type="protein sequence ID" value="PTQ87678.1"/>
    <property type="molecule type" value="Genomic_DNA"/>
</dbReference>
<keyword evidence="2" id="KW-1185">Reference proteome</keyword>
<proteinExistence type="predicted"/>
<dbReference type="AlphaFoldDB" id="A0A2T5IUY1"/>
<reference evidence="1 2" key="1">
    <citation type="submission" date="2018-04" db="EMBL/GenBank/DDBJ databases">
        <title>Genomic Encyclopedia of Archaeal and Bacterial Type Strains, Phase II (KMG-II): from individual species to whole genera.</title>
        <authorList>
            <person name="Goeker M."/>
        </authorList>
    </citation>
    <scope>NUCLEOTIDE SEQUENCE [LARGE SCALE GENOMIC DNA]</scope>
    <source>
        <strain evidence="1 2">DSM 5822</strain>
    </source>
</reference>
<dbReference type="Proteomes" id="UP000244223">
    <property type="component" value="Unassembled WGS sequence"/>
</dbReference>
<accession>A0A2T5IUY1</accession>